<reference evidence="1" key="1">
    <citation type="submission" date="2020-03" db="EMBL/GenBank/DDBJ databases">
        <title>Transcriptomic Profiling of the Digestive Tract of the Rat Flea, Xenopsylla cheopis, Following Blood Feeding and Infection with Yersinia pestis.</title>
        <authorList>
            <person name="Bland D.M."/>
            <person name="Martens C.A."/>
            <person name="Virtaneva K."/>
            <person name="Kanakabandi K."/>
            <person name="Long D."/>
            <person name="Rosenke R."/>
            <person name="Saturday G.A."/>
            <person name="Hoyt F.H."/>
            <person name="Bruno D.P."/>
            <person name="Ribeiro J.M.C."/>
            <person name="Hinnebusch J."/>
        </authorList>
    </citation>
    <scope>NUCLEOTIDE SEQUENCE</scope>
</reference>
<dbReference type="EMBL" id="GIIL01005553">
    <property type="protein sequence ID" value="NOV49279.1"/>
    <property type="molecule type" value="Transcribed_RNA"/>
</dbReference>
<dbReference type="AlphaFoldDB" id="A0A6M2DSB4"/>
<protein>
    <submittedName>
        <fullName evidence="1">Protein corethrella appendiculata</fullName>
    </submittedName>
</protein>
<evidence type="ECO:0000313" key="1">
    <source>
        <dbReference type="EMBL" id="NOV49279.1"/>
    </source>
</evidence>
<proteinExistence type="predicted"/>
<organism evidence="1">
    <name type="scientific">Xenopsylla cheopis</name>
    <name type="common">Oriental rat flea</name>
    <name type="synonym">Pulex cheopis</name>
    <dbReference type="NCBI Taxonomy" id="163159"/>
    <lineage>
        <taxon>Eukaryota</taxon>
        <taxon>Metazoa</taxon>
        <taxon>Ecdysozoa</taxon>
        <taxon>Arthropoda</taxon>
        <taxon>Hexapoda</taxon>
        <taxon>Insecta</taxon>
        <taxon>Pterygota</taxon>
        <taxon>Neoptera</taxon>
        <taxon>Endopterygota</taxon>
        <taxon>Siphonaptera</taxon>
        <taxon>Pulicidae</taxon>
        <taxon>Xenopsyllinae</taxon>
        <taxon>Xenopsylla</taxon>
    </lineage>
</organism>
<accession>A0A6M2DSB4</accession>
<name>A0A6M2DSB4_XENCH</name>
<sequence length="122" mass="14480">MVQISRKGRCAAKFFNYTKTVNLNNWIQDMRCKKMSFKKQKGKDLRVVAVLTTALSRAEDILRQKQRERAVKWAQLRRAINERNVHQDEQDRRKIDELWQSDLNGLANFMSDLKQVKTTVVR</sequence>